<protein>
    <submittedName>
        <fullName evidence="2">Uncharacterized protein</fullName>
    </submittedName>
</protein>
<reference evidence="5 6" key="1">
    <citation type="journal article" date="2020" name="Front. Microbiol.">
        <title>Single-cell genomics of novel Actinobacteria with the Wood-Ljungdahl pathway discovered in a serpentinizing system.</title>
        <authorList>
            <person name="Merino N."/>
            <person name="Kawai M."/>
            <person name="Boyd E.S."/>
            <person name="Colman D.R."/>
            <person name="McGlynn S.E."/>
            <person name="Nealson K.H."/>
            <person name="Kurokawa K."/>
            <person name="Hongoh Y."/>
        </authorList>
    </citation>
    <scope>NUCLEOTIDE SEQUENCE [LARGE SCALE GENOMIC DNA]</scope>
    <source>
        <strain evidence="1 7">S06</strain>
        <strain evidence="2 8">S34</strain>
        <strain evidence="3 5">S44</strain>
        <strain evidence="4 6">S47</strain>
    </source>
</reference>
<evidence type="ECO:0000313" key="2">
    <source>
        <dbReference type="EMBL" id="GFP30986.1"/>
    </source>
</evidence>
<dbReference type="Proteomes" id="UP000561271">
    <property type="component" value="Unassembled WGS sequence"/>
</dbReference>
<dbReference type="AlphaFoldDB" id="A0A6V8PJ51"/>
<sequence>MSDILEARRVEKMDREEGAVILFRVKGDDGHTYQLGYDERADSWFIRLSRKTSPFRAGI</sequence>
<dbReference type="Proteomes" id="UP000588083">
    <property type="component" value="Unassembled WGS sequence"/>
</dbReference>
<proteinExistence type="predicted"/>
<gene>
    <name evidence="1" type="ORF">HKBW3S06_00460</name>
    <name evidence="2" type="ORF">HKBW3S34_01905</name>
    <name evidence="3" type="ORF">HKBW3S44_01234</name>
    <name evidence="4" type="ORF">HKBW3S47_00267</name>
</gene>
<evidence type="ECO:0000313" key="4">
    <source>
        <dbReference type="EMBL" id="GFP38566.1"/>
    </source>
</evidence>
<dbReference type="EMBL" id="BLRZ01000136">
    <property type="protein sequence ID" value="GFP30986.1"/>
    <property type="molecule type" value="Genomic_DNA"/>
</dbReference>
<comment type="caution">
    <text evidence="2">The sequence shown here is derived from an EMBL/GenBank/DDBJ whole genome shotgun (WGS) entry which is preliminary data.</text>
</comment>
<dbReference type="EMBL" id="BLSC01000107">
    <property type="protein sequence ID" value="GFP37556.1"/>
    <property type="molecule type" value="Genomic_DNA"/>
</dbReference>
<evidence type="ECO:0000313" key="6">
    <source>
        <dbReference type="Proteomes" id="UP000569018"/>
    </source>
</evidence>
<dbReference type="EMBL" id="BLSD01000008">
    <property type="protein sequence ID" value="GFP38566.1"/>
    <property type="molecule type" value="Genomic_DNA"/>
</dbReference>
<accession>A0A6V8PJ51</accession>
<evidence type="ECO:0000313" key="5">
    <source>
        <dbReference type="Proteomes" id="UP000561271"/>
    </source>
</evidence>
<keyword evidence="8" id="KW-1185">Reference proteome</keyword>
<organism evidence="2 8">
    <name type="scientific">Candidatus Hakubella thermalkaliphila</name>
    <dbReference type="NCBI Taxonomy" id="2754717"/>
    <lineage>
        <taxon>Bacteria</taxon>
        <taxon>Bacillati</taxon>
        <taxon>Actinomycetota</taxon>
        <taxon>Actinomycetota incertae sedis</taxon>
        <taxon>Candidatus Hakubellales</taxon>
        <taxon>Candidatus Hakubellaceae</taxon>
        <taxon>Candidatus Hakubella</taxon>
    </lineage>
</organism>
<dbReference type="Proteomes" id="UP000580051">
    <property type="component" value="Unassembled WGS sequence"/>
</dbReference>
<dbReference type="Proteomes" id="UP000569018">
    <property type="component" value="Unassembled WGS sequence"/>
</dbReference>
<dbReference type="EMBL" id="BLRV01000028">
    <property type="protein sequence ID" value="GFP21234.1"/>
    <property type="molecule type" value="Genomic_DNA"/>
</dbReference>
<evidence type="ECO:0000313" key="8">
    <source>
        <dbReference type="Proteomes" id="UP000588083"/>
    </source>
</evidence>
<name>A0A6V8PJ51_9ACTN</name>
<evidence type="ECO:0000313" key="1">
    <source>
        <dbReference type="EMBL" id="GFP21234.1"/>
    </source>
</evidence>
<evidence type="ECO:0000313" key="3">
    <source>
        <dbReference type="EMBL" id="GFP37556.1"/>
    </source>
</evidence>
<evidence type="ECO:0000313" key="7">
    <source>
        <dbReference type="Proteomes" id="UP000580051"/>
    </source>
</evidence>